<comment type="caution">
    <text evidence="2">The sequence shown here is derived from an EMBL/GenBank/DDBJ whole genome shotgun (WGS) entry which is preliminary data.</text>
</comment>
<dbReference type="Proteomes" id="UP000035009">
    <property type="component" value="Unassembled WGS sequence"/>
</dbReference>
<protein>
    <recommendedName>
        <fullName evidence="1">ESAT-6-like protein</fullName>
    </recommendedName>
</protein>
<dbReference type="eggNOG" id="COG4842">
    <property type="taxonomic scope" value="Bacteria"/>
</dbReference>
<name>M3UFV2_GORML</name>
<organism evidence="2 3">
    <name type="scientific">Gordonia malaquae NBRC 108250</name>
    <dbReference type="NCBI Taxonomy" id="1223542"/>
    <lineage>
        <taxon>Bacteria</taxon>
        <taxon>Bacillati</taxon>
        <taxon>Actinomycetota</taxon>
        <taxon>Actinomycetes</taxon>
        <taxon>Mycobacteriales</taxon>
        <taxon>Gordoniaceae</taxon>
        <taxon>Gordonia</taxon>
    </lineage>
</organism>
<dbReference type="RefSeq" id="WP_008375907.1">
    <property type="nucleotide sequence ID" value="NZ_BAOP01000002.1"/>
</dbReference>
<keyword evidence="3" id="KW-1185">Reference proteome</keyword>
<gene>
    <name evidence="2" type="ORF">GM1_002_00680</name>
</gene>
<dbReference type="STRING" id="410332.SAMN04488550_3481"/>
<evidence type="ECO:0000313" key="2">
    <source>
        <dbReference type="EMBL" id="GAC78090.1"/>
    </source>
</evidence>
<dbReference type="Pfam" id="PF06013">
    <property type="entry name" value="WXG100"/>
    <property type="match status" value="1"/>
</dbReference>
<accession>M3UFV2</accession>
<proteinExistence type="inferred from homology"/>
<dbReference type="Gene3D" id="1.10.287.1060">
    <property type="entry name" value="ESAT-6-like"/>
    <property type="match status" value="1"/>
</dbReference>
<dbReference type="SUPFAM" id="SSF140453">
    <property type="entry name" value="EsxAB dimer-like"/>
    <property type="match status" value="1"/>
</dbReference>
<comment type="similarity">
    <text evidence="1">Belongs to the WXG100 family.</text>
</comment>
<dbReference type="AlphaFoldDB" id="M3UFV2"/>
<evidence type="ECO:0000313" key="3">
    <source>
        <dbReference type="Proteomes" id="UP000035009"/>
    </source>
</evidence>
<dbReference type="InterPro" id="IPR036689">
    <property type="entry name" value="ESAT-6-like_sf"/>
</dbReference>
<dbReference type="InterPro" id="IPR010310">
    <property type="entry name" value="T7SS_ESAT-6-like"/>
</dbReference>
<reference evidence="2 3" key="1">
    <citation type="submission" date="2013-02" db="EMBL/GenBank/DDBJ databases">
        <title>Whole genome shotgun sequence of Gordonia malaquae NBRC 108250.</title>
        <authorList>
            <person name="Yoshida I."/>
            <person name="Hosoyama A."/>
            <person name="Tsuchikane K."/>
            <person name="Ando Y."/>
            <person name="Baba S."/>
            <person name="Ohji S."/>
            <person name="Hamada M."/>
            <person name="Tamura T."/>
            <person name="Yamazoe A."/>
            <person name="Yamazaki S."/>
            <person name="Fujita N."/>
        </authorList>
    </citation>
    <scope>NUCLEOTIDE SEQUENCE [LARGE SCALE GENOMIC DNA]</scope>
    <source>
        <strain evidence="2 3">NBRC 108250</strain>
    </source>
</reference>
<dbReference type="OrthoDB" id="4578410at2"/>
<sequence>MTSGLNVDVGASQASASSIKGIVAEMQGIISRIQSSAANGVGTWSGRASTSFEGSHTDWHGTATRLQQALDEIETKLTSGFRGYDDQDASAAAFVGGSTGSTISI</sequence>
<evidence type="ECO:0000256" key="1">
    <source>
        <dbReference type="RuleBase" id="RU362001"/>
    </source>
</evidence>
<dbReference type="NCBIfam" id="TIGR03930">
    <property type="entry name" value="WXG100_ESAT6"/>
    <property type="match status" value="1"/>
</dbReference>
<dbReference type="EMBL" id="BAOP01000002">
    <property type="protein sequence ID" value="GAC78090.1"/>
    <property type="molecule type" value="Genomic_DNA"/>
</dbReference>